<comment type="caution">
    <text evidence="2">The sequence shown here is derived from an EMBL/GenBank/DDBJ whole genome shotgun (WGS) entry which is preliminary data.</text>
</comment>
<feature type="non-terminal residue" evidence="2">
    <location>
        <position position="1"/>
    </location>
</feature>
<organism evidence="2 3">
    <name type="scientific">Prorocentrum cordatum</name>
    <dbReference type="NCBI Taxonomy" id="2364126"/>
    <lineage>
        <taxon>Eukaryota</taxon>
        <taxon>Sar</taxon>
        <taxon>Alveolata</taxon>
        <taxon>Dinophyceae</taxon>
        <taxon>Prorocentrales</taxon>
        <taxon>Prorocentraceae</taxon>
        <taxon>Prorocentrum</taxon>
    </lineage>
</organism>
<keyword evidence="3" id="KW-1185">Reference proteome</keyword>
<evidence type="ECO:0000313" key="3">
    <source>
        <dbReference type="Proteomes" id="UP001189429"/>
    </source>
</evidence>
<protein>
    <submittedName>
        <fullName evidence="2">Uncharacterized protein</fullName>
    </submittedName>
</protein>
<name>A0ABN9R5A8_9DINO</name>
<dbReference type="EMBL" id="CAUYUJ010005406">
    <property type="protein sequence ID" value="CAK0813525.1"/>
    <property type="molecule type" value="Genomic_DNA"/>
</dbReference>
<proteinExistence type="predicted"/>
<sequence>ANGRLGFTAARGDSAKQDARASRHKSTATTQISLRRDWQYQVTAAGGMEAAKAIDAETHGNAPRMRGGSSSKTNDGALLQLCEYWSP</sequence>
<evidence type="ECO:0000256" key="1">
    <source>
        <dbReference type="SAM" id="MobiDB-lite"/>
    </source>
</evidence>
<dbReference type="Proteomes" id="UP001189429">
    <property type="component" value="Unassembled WGS sequence"/>
</dbReference>
<feature type="region of interest" description="Disordered" evidence="1">
    <location>
        <begin position="1"/>
        <end position="30"/>
    </location>
</feature>
<reference evidence="2" key="1">
    <citation type="submission" date="2023-10" db="EMBL/GenBank/DDBJ databases">
        <authorList>
            <person name="Chen Y."/>
            <person name="Shah S."/>
            <person name="Dougan E. K."/>
            <person name="Thang M."/>
            <person name="Chan C."/>
        </authorList>
    </citation>
    <scope>NUCLEOTIDE SEQUENCE [LARGE SCALE GENOMIC DNA]</scope>
</reference>
<evidence type="ECO:0000313" key="2">
    <source>
        <dbReference type="EMBL" id="CAK0813525.1"/>
    </source>
</evidence>
<accession>A0ABN9R5A8</accession>
<gene>
    <name evidence="2" type="ORF">PCOR1329_LOCUS17422</name>
</gene>